<dbReference type="EMBL" id="BMEG01000002">
    <property type="protein sequence ID" value="GGD64824.1"/>
    <property type="molecule type" value="Genomic_DNA"/>
</dbReference>
<dbReference type="Proteomes" id="UP000027439">
    <property type="component" value="Unassembled WGS sequence"/>
</dbReference>
<evidence type="ECO:0000256" key="3">
    <source>
        <dbReference type="ARBA" id="ARBA00022801"/>
    </source>
</evidence>
<dbReference type="InterPro" id="IPR023343">
    <property type="entry name" value="Penicillin_amidase_dom1"/>
</dbReference>
<dbReference type="Gene3D" id="2.30.120.10">
    <property type="match status" value="1"/>
</dbReference>
<dbReference type="eggNOG" id="COG2366">
    <property type="taxonomic scope" value="Bacteria"/>
</dbReference>
<evidence type="ECO:0000313" key="8">
    <source>
        <dbReference type="Proteomes" id="UP000027439"/>
    </source>
</evidence>
<dbReference type="PANTHER" id="PTHR34218">
    <property type="entry name" value="PEPTIDASE S45 PENICILLIN AMIDASE"/>
    <property type="match status" value="1"/>
</dbReference>
<protein>
    <submittedName>
        <fullName evidence="7">Acylase</fullName>
    </submittedName>
    <submittedName>
        <fullName evidence="6">Penicillin amidase</fullName>
    </submittedName>
</protein>
<comment type="similarity">
    <text evidence="1">Belongs to the peptidase S45 family.</text>
</comment>
<feature type="signal peptide" evidence="5">
    <location>
        <begin position="1"/>
        <end position="33"/>
    </location>
</feature>
<evidence type="ECO:0000313" key="7">
    <source>
        <dbReference type="EMBL" id="KDR34940.1"/>
    </source>
</evidence>
<reference evidence="9" key="3">
    <citation type="journal article" date="2019" name="Int. J. Syst. Evol. Microbiol.">
        <title>The Global Catalogue of Microorganisms (GCM) 10K type strain sequencing project: providing services to taxonomists for standard genome sequencing and annotation.</title>
        <authorList>
            <consortium name="The Broad Institute Genomics Platform"/>
            <consortium name="The Broad Institute Genome Sequencing Center for Infectious Disease"/>
            <person name="Wu L."/>
            <person name="Ma J."/>
        </authorList>
    </citation>
    <scope>NUCLEOTIDE SEQUENCE [LARGE SCALE GENOMIC DNA]</scope>
    <source>
        <strain evidence="9">CGMCC 1.11013</strain>
    </source>
</reference>
<evidence type="ECO:0000256" key="2">
    <source>
        <dbReference type="ARBA" id="ARBA00022729"/>
    </source>
</evidence>
<sequence length="833" mass="89363">MNQTVSRAMLGALAIAMLAGCAASQQASQSADAAPYRAEIRRTQSGIPHIRAADWGSLGYGYGYAQAQDNLCSLADGFVTWRGERSEHFGADARPPNPSIFGQPRNLDSDFFSRLVDDQAAVDRYRAAQSPDLRSLIDGFAAGYDRYLADLDAGNFPGAHAACRGEPWVGQIEPDDIYRRLIAANLAGGSARFVEAIAAAHPPKAGAVSGGPDAVRGAPGVGSALDASVDQPPELVPSAQRVAGNALASNVRASDLRYPVGELPGIGSNALAFGAPITRDKRSILFGNPHWFWRGPDRFYQAQLTIPGRLDAAGVSFLGVPLIVLGFNENIAWTHTVSTARRFGLFELTLDPADPTRYRFDGATEPMTPVPLSVRVRRADGSIEPVARTLYRTRFGPVVDLSTLNAALGWNAQRAYALADPNADNVRSFENFFAWNQARSLDDFIGIQKRYAAIPWANTFAIGRGDPRAWFADIGVMPGVSDALADACTPPAGRALASRMPGVPFLDGSKSACAWTQRGTLPVDQMPSTARGDYVGNFNDSYWLTNANAPLSGYPRIAGATRYEQSLRTRYGHLLAARLQRESAGVTREAVESAVLEAKSMSEALYRQPLLDAVCTPGDAASALNDACDVLRNWNGTADIDARGANLWDELWQRLMRIPPERLFATRFDPSRPLTTPSGLNTSNPAVVQEIRQALGGAALSLRLNGFALDSRRGDLLYTTRDGARVPLFGGCDEAGYFAVVCAGRPLDAKGYPMDANGEGDSYLQVVTFTGNGPQGVEADTLLAPAESDDPASPHFGDATRLFSAKQWRRFPFADEAINAESSAAPFVVTGPR</sequence>
<keyword evidence="9" id="KW-1185">Reference proteome</keyword>
<gene>
    <name evidence="7" type="ORF">BG57_03030</name>
    <name evidence="6" type="ORF">GCM10010985_18710</name>
</gene>
<comment type="caution">
    <text evidence="7">The sequence shown here is derived from an EMBL/GenBank/DDBJ whole genome shotgun (WGS) entry which is preliminary data.</text>
</comment>
<reference evidence="6" key="1">
    <citation type="journal article" date="2014" name="Int. J. Syst. Evol. Microbiol.">
        <title>Complete genome of a new Firmicutes species belonging to the dominant human colonic microbiota ('Ruminococcus bicirculans') reveals two chromosomes and a selective capacity to utilize plant glucans.</title>
        <authorList>
            <consortium name="NISC Comparative Sequencing Program"/>
            <person name="Wegmann U."/>
            <person name="Louis P."/>
            <person name="Goesmann A."/>
            <person name="Henrissat B."/>
            <person name="Duncan S.H."/>
            <person name="Flint H.J."/>
        </authorList>
    </citation>
    <scope>NUCLEOTIDE SEQUENCE</scope>
    <source>
        <strain evidence="6">CGMCC 1.11013</strain>
    </source>
</reference>
<dbReference type="SUPFAM" id="SSF56235">
    <property type="entry name" value="N-terminal nucleophile aminohydrolases (Ntn hydrolases)"/>
    <property type="match status" value="1"/>
</dbReference>
<evidence type="ECO:0000256" key="1">
    <source>
        <dbReference type="ARBA" id="ARBA00006586"/>
    </source>
</evidence>
<dbReference type="Pfam" id="PF01804">
    <property type="entry name" value="Penicil_amidase"/>
    <property type="match status" value="1"/>
</dbReference>
<organism evidence="7 8">
    <name type="scientific">Caballeronia grimmiae</name>
    <dbReference type="NCBI Taxonomy" id="1071679"/>
    <lineage>
        <taxon>Bacteria</taxon>
        <taxon>Pseudomonadati</taxon>
        <taxon>Pseudomonadota</taxon>
        <taxon>Betaproteobacteria</taxon>
        <taxon>Burkholderiales</taxon>
        <taxon>Burkholderiaceae</taxon>
        <taxon>Caballeronia</taxon>
    </lineage>
</organism>
<accession>A0A069P2M6</accession>
<keyword evidence="4" id="KW-0865">Zymogen</keyword>
<dbReference type="AlphaFoldDB" id="A0A069P2M6"/>
<dbReference type="EMBL" id="JFHE01000010">
    <property type="protein sequence ID" value="KDR34940.1"/>
    <property type="molecule type" value="Genomic_DNA"/>
</dbReference>
<reference evidence="7 8" key="2">
    <citation type="submission" date="2014-03" db="EMBL/GenBank/DDBJ databases">
        <title>Draft Genome Sequences of Four Burkholderia Strains.</title>
        <authorList>
            <person name="Liu X.Y."/>
            <person name="Li C.X."/>
            <person name="Xu J.H."/>
        </authorList>
    </citation>
    <scope>NUCLEOTIDE SEQUENCE [LARGE SCALE GENOMIC DNA]</scope>
    <source>
        <strain evidence="7 8">R27</strain>
    </source>
</reference>
<dbReference type="PROSITE" id="PS51257">
    <property type="entry name" value="PROKAR_LIPOPROTEIN"/>
    <property type="match status" value="1"/>
</dbReference>
<evidence type="ECO:0000256" key="5">
    <source>
        <dbReference type="SAM" id="SignalP"/>
    </source>
</evidence>
<keyword evidence="3" id="KW-0378">Hydrolase</keyword>
<dbReference type="PANTHER" id="PTHR34218:SF3">
    <property type="entry name" value="ACYL-HOMOSERINE LACTONE ACYLASE PVDQ"/>
    <property type="match status" value="1"/>
</dbReference>
<evidence type="ECO:0000313" key="6">
    <source>
        <dbReference type="EMBL" id="GGD64824.1"/>
    </source>
</evidence>
<dbReference type="Gene3D" id="1.10.1400.10">
    <property type="match status" value="1"/>
</dbReference>
<dbReference type="GO" id="GO:0016811">
    <property type="term" value="F:hydrolase activity, acting on carbon-nitrogen (but not peptide) bonds, in linear amides"/>
    <property type="evidence" value="ECO:0007669"/>
    <property type="project" value="InterPro"/>
</dbReference>
<dbReference type="Proteomes" id="UP000597138">
    <property type="component" value="Unassembled WGS sequence"/>
</dbReference>
<reference evidence="6" key="4">
    <citation type="submission" date="2024-05" db="EMBL/GenBank/DDBJ databases">
        <authorList>
            <person name="Sun Q."/>
            <person name="Zhou Y."/>
        </authorList>
    </citation>
    <scope>NUCLEOTIDE SEQUENCE</scope>
    <source>
        <strain evidence="6">CGMCC 1.11013</strain>
    </source>
</reference>
<dbReference type="MEROPS" id="S45.004"/>
<dbReference type="GO" id="GO:0017000">
    <property type="term" value="P:antibiotic biosynthetic process"/>
    <property type="evidence" value="ECO:0007669"/>
    <property type="project" value="InterPro"/>
</dbReference>
<dbReference type="InterPro" id="IPR043147">
    <property type="entry name" value="Penicillin_amidase_A-knob"/>
</dbReference>
<proteinExistence type="inferred from homology"/>
<evidence type="ECO:0000313" key="9">
    <source>
        <dbReference type="Proteomes" id="UP000597138"/>
    </source>
</evidence>
<dbReference type="STRING" id="1071679.BG57_03030"/>
<dbReference type="InterPro" id="IPR002692">
    <property type="entry name" value="S45"/>
</dbReference>
<dbReference type="RefSeq" id="WP_035963812.1">
    <property type="nucleotide sequence ID" value="NZ_BMEG01000002.1"/>
</dbReference>
<feature type="chain" id="PRO_5001667175" evidence="5">
    <location>
        <begin position="34"/>
        <end position="833"/>
    </location>
</feature>
<dbReference type="InterPro" id="IPR029055">
    <property type="entry name" value="Ntn_hydrolases_N"/>
</dbReference>
<name>A0A069P2M6_9BURK</name>
<keyword evidence="2 5" id="KW-0732">Signal</keyword>
<dbReference type="InterPro" id="IPR043146">
    <property type="entry name" value="Penicillin_amidase_N_B-knob"/>
</dbReference>
<evidence type="ECO:0000256" key="4">
    <source>
        <dbReference type="ARBA" id="ARBA00023145"/>
    </source>
</evidence>
<dbReference type="OrthoDB" id="9760084at2"/>
<dbReference type="Gene3D" id="3.60.20.10">
    <property type="entry name" value="Glutamine Phosphoribosylpyrophosphate, subunit 1, domain 1"/>
    <property type="match status" value="1"/>
</dbReference>
<dbReference type="Gene3D" id="1.10.439.10">
    <property type="entry name" value="Penicillin Amidohydrolase, domain 1"/>
    <property type="match status" value="1"/>
</dbReference>